<reference evidence="19" key="1">
    <citation type="submission" date="2016-11" db="UniProtKB">
        <authorList>
            <consortium name="WormBaseParasite"/>
        </authorList>
    </citation>
    <scope>IDENTIFICATION</scope>
</reference>
<dbReference type="InterPro" id="IPR004853">
    <property type="entry name" value="Sugar_P_trans_dom"/>
</dbReference>
<dbReference type="SMART" id="SM00297">
    <property type="entry name" value="BROMO"/>
    <property type="match status" value="1"/>
</dbReference>
<feature type="domain" description="Bromo" evidence="16">
    <location>
        <begin position="579"/>
        <end position="649"/>
    </location>
</feature>
<dbReference type="InterPro" id="IPR057053">
    <property type="entry name" value="MYND_ZMYND11_ZMYD8"/>
</dbReference>
<dbReference type="FunFam" id="6.10.140.2220:FF:000002">
    <property type="entry name" value="Protein kinase C-binding protein 1 isoform C"/>
    <property type="match status" value="1"/>
</dbReference>
<keyword evidence="3" id="KW-0158">Chromosome</keyword>
<evidence type="ECO:0000256" key="8">
    <source>
        <dbReference type="ARBA" id="ARBA00023015"/>
    </source>
</evidence>
<feature type="compositionally biased region" description="Low complexity" evidence="14">
    <location>
        <begin position="812"/>
        <end position="823"/>
    </location>
</feature>
<feature type="region of interest" description="Disordered" evidence="14">
    <location>
        <begin position="373"/>
        <end position="455"/>
    </location>
</feature>
<evidence type="ECO:0000256" key="5">
    <source>
        <dbReference type="ARBA" id="ARBA00022771"/>
    </source>
</evidence>
<dbReference type="GO" id="GO:0008270">
    <property type="term" value="F:zinc ion binding"/>
    <property type="evidence" value="ECO:0007669"/>
    <property type="project" value="UniProtKB-KW"/>
</dbReference>
<keyword evidence="5 13" id="KW-0863">Zinc-finger</keyword>
<evidence type="ECO:0000256" key="12">
    <source>
        <dbReference type="PROSITE-ProRule" id="PRU00035"/>
    </source>
</evidence>
<keyword evidence="15" id="KW-0472">Membrane</keyword>
<organism evidence="18 19">
    <name type="scientific">Macrostomum lignano</name>
    <dbReference type="NCBI Taxonomy" id="282301"/>
    <lineage>
        <taxon>Eukaryota</taxon>
        <taxon>Metazoa</taxon>
        <taxon>Spiralia</taxon>
        <taxon>Lophotrochozoa</taxon>
        <taxon>Platyhelminthes</taxon>
        <taxon>Rhabditophora</taxon>
        <taxon>Macrostomorpha</taxon>
        <taxon>Macrostomida</taxon>
        <taxon>Macrostomidae</taxon>
        <taxon>Macrostomum</taxon>
    </lineage>
</organism>
<dbReference type="InterPro" id="IPR002893">
    <property type="entry name" value="Znf_MYND"/>
</dbReference>
<dbReference type="GO" id="GO:0140006">
    <property type="term" value="F:histone H3 reader activity"/>
    <property type="evidence" value="ECO:0007669"/>
    <property type="project" value="UniProtKB-ARBA"/>
</dbReference>
<evidence type="ECO:0000256" key="3">
    <source>
        <dbReference type="ARBA" id="ARBA00022454"/>
    </source>
</evidence>
<evidence type="ECO:0000259" key="16">
    <source>
        <dbReference type="PROSITE" id="PS50014"/>
    </source>
</evidence>
<dbReference type="InterPro" id="IPR056987">
    <property type="entry name" value="ZMYND8_CC"/>
</dbReference>
<feature type="region of interest" description="Disordered" evidence="14">
    <location>
        <begin position="812"/>
        <end position="850"/>
    </location>
</feature>
<feature type="domain" description="MYND-type" evidence="17">
    <location>
        <begin position="932"/>
        <end position="966"/>
    </location>
</feature>
<evidence type="ECO:0000259" key="17">
    <source>
        <dbReference type="PROSITE" id="PS50865"/>
    </source>
</evidence>
<sequence length="1029" mass="109753">MRLESKMLQDRAFAAKSITIATVVAAYWIVSISLVFVNKYLLSSRSLKLDAPYFVTWFQCLVSVALCVLLRGLSYLKPNLIAFPSIKIDPRVCRDVAPLSLVFVCMITFNNLCLKDVGISFYYAGRSFTTVFNALLSYAILGQVTSLKAWICCGFIVFGFLLGLDQEKLAGSLSVSGVIYGLLASLFVALNAIYTKKVLPTVDNSIWKLSLYNNFNASFAFLPVLLFTSDIGHVMEFPRSGRVNLLFVLLGSGVLGFAIGYVTGLQIQYTSPLTHNVSGTAKACAQTVLGYLVFAEIKTALWWLSNVIILLASFGYTIVKRQEMLATHLNEADERLNALTASLNKMKDGSGVSAEGIHGNNYDDCNSNSAGAFTDADVSKENGDSIPDEPMEAEDAVSLGQDAVAPAVSPKAGYSDHRESRGAGRKRSSIGSLNGGKRPRRQSADDNNKDKLATTGFNKSGSDRFCWRCHRECRFGGGASGGSGAIHCAACPRVFHQRCSPGGSSTIINPASPAIDEATAVSGSSSSSSTAATNSSSAIVCADCSQSLALETALANRPDAEERLNQLADALGLLCETISAQPKSMPFREPVSSDVAPDYAAFVCHPLDLSSLRSRALQKEFSSVEAFLSEAKWLLHNCIVYNGSQAPISAAAKQLMQTIKREAASLEQCPSCYLNGERKFASLCPTAHPLVYGDALQLPAPDTPYSQSLADQLFTSLRPKHTIPALSSFAATNSSSTAASTTGKRPRRSSKASIGAPSDPARPNTLSTIGAAVTASSCSSSTDPWLEQMRAMAVQSFAQALEHSLAQLARGGPVSSSSLSGVSMETTGANPVQPPVSAAQQSASASTPADEELASLKQKLLIMSRQHAADRAKLVFRHQLQVHEMEHNHRLAMCEQRAAFDIEKQKVLSDALHSLESELKRKIEDTKKKQWCAYCRKEAFFYCCWNTSYCDTACQQKHWPQHMATCTQARATVVPPVAAVTPSSLSAAAAVAAAAAAAAASSSASTVPGGAGGGGSASSSAHYRQLIGR</sequence>
<dbReference type="PROSITE" id="PS50014">
    <property type="entry name" value="BROMODOMAIN_2"/>
    <property type="match status" value="1"/>
</dbReference>
<feature type="transmembrane region" description="Helical" evidence="15">
    <location>
        <begin position="54"/>
        <end position="76"/>
    </location>
</feature>
<feature type="compositionally biased region" description="Acidic residues" evidence="14">
    <location>
        <begin position="386"/>
        <end position="395"/>
    </location>
</feature>
<evidence type="ECO:0000256" key="6">
    <source>
        <dbReference type="ARBA" id="ARBA00022833"/>
    </source>
</evidence>
<dbReference type="GO" id="GO:0005737">
    <property type="term" value="C:cytoplasm"/>
    <property type="evidence" value="ECO:0007669"/>
    <property type="project" value="TreeGrafter"/>
</dbReference>
<feature type="transmembrane region" description="Helical" evidence="15">
    <location>
        <begin position="243"/>
        <end position="263"/>
    </location>
</feature>
<evidence type="ECO:0000256" key="4">
    <source>
        <dbReference type="ARBA" id="ARBA00022723"/>
    </source>
</evidence>
<dbReference type="Gene3D" id="1.20.920.10">
    <property type="entry name" value="Bromodomain-like"/>
    <property type="match status" value="1"/>
</dbReference>
<dbReference type="GO" id="GO:0005634">
    <property type="term" value="C:nucleus"/>
    <property type="evidence" value="ECO:0007669"/>
    <property type="project" value="UniProtKB-SubCell"/>
</dbReference>
<name>A0A1I8IBZ6_9PLAT</name>
<dbReference type="GO" id="GO:0005694">
    <property type="term" value="C:chromosome"/>
    <property type="evidence" value="ECO:0007669"/>
    <property type="project" value="UniProtKB-SubCell"/>
</dbReference>
<keyword evidence="8" id="KW-0805">Transcription regulation</keyword>
<keyword evidence="6" id="KW-0862">Zinc</keyword>
<evidence type="ECO:0000256" key="10">
    <source>
        <dbReference type="ARBA" id="ARBA00023163"/>
    </source>
</evidence>
<feature type="transmembrane region" description="Helical" evidence="15">
    <location>
        <begin position="20"/>
        <end position="42"/>
    </location>
</feature>
<feature type="transmembrane region" description="Helical" evidence="15">
    <location>
        <begin position="300"/>
        <end position="319"/>
    </location>
</feature>
<proteinExistence type="predicted"/>
<dbReference type="SUPFAM" id="SSF144232">
    <property type="entry name" value="HIT/MYND zinc finger-like"/>
    <property type="match status" value="1"/>
</dbReference>
<dbReference type="Gene3D" id="6.10.140.2220">
    <property type="match status" value="1"/>
</dbReference>
<keyword evidence="15" id="KW-0812">Transmembrane</keyword>
<evidence type="ECO:0000256" key="1">
    <source>
        <dbReference type="ARBA" id="ARBA00004123"/>
    </source>
</evidence>
<keyword evidence="4" id="KW-0479">Metal-binding</keyword>
<evidence type="ECO:0000256" key="9">
    <source>
        <dbReference type="ARBA" id="ARBA00023117"/>
    </source>
</evidence>
<keyword evidence="15" id="KW-1133">Transmembrane helix</keyword>
<dbReference type="Proteomes" id="UP000095280">
    <property type="component" value="Unplaced"/>
</dbReference>
<comment type="subcellular location">
    <subcellularLocation>
        <location evidence="2">Chromosome</location>
    </subcellularLocation>
    <subcellularLocation>
        <location evidence="1">Nucleus</location>
    </subcellularLocation>
</comment>
<evidence type="ECO:0000313" key="19">
    <source>
        <dbReference type="WBParaSite" id="maker-uti_cns_0011338-snap-gene-0.6-mRNA-1"/>
    </source>
</evidence>
<dbReference type="AlphaFoldDB" id="A0A1I8IBZ6"/>
<feature type="compositionally biased region" description="Basic and acidic residues" evidence="14">
    <location>
        <begin position="442"/>
        <end position="452"/>
    </location>
</feature>
<dbReference type="Pfam" id="PF23460">
    <property type="entry name" value="ZMYND8_CC"/>
    <property type="match status" value="1"/>
</dbReference>
<keyword evidence="9 12" id="KW-0103">Bromodomain</keyword>
<feature type="compositionally biased region" description="Low complexity" evidence="14">
    <location>
        <begin position="835"/>
        <end position="846"/>
    </location>
</feature>
<keyword evidence="18" id="KW-1185">Reference proteome</keyword>
<dbReference type="GO" id="GO:0003714">
    <property type="term" value="F:transcription corepressor activity"/>
    <property type="evidence" value="ECO:0007669"/>
    <property type="project" value="TreeGrafter"/>
</dbReference>
<protein>
    <submittedName>
        <fullName evidence="19">MYND-type domain-containing protein</fullName>
    </submittedName>
</protein>
<dbReference type="Pfam" id="PF00439">
    <property type="entry name" value="Bromodomain"/>
    <property type="match status" value="1"/>
</dbReference>
<keyword evidence="10" id="KW-0804">Transcription</keyword>
<dbReference type="PANTHER" id="PTHR46453">
    <property type="entry name" value="PROTEIN KINASE C-BINDING PROTEIN 1"/>
    <property type="match status" value="1"/>
</dbReference>
<dbReference type="PANTHER" id="PTHR46453:SF5">
    <property type="entry name" value="PROTEIN KINASE C-BINDING PROTEIN 1 ISOFORM X1"/>
    <property type="match status" value="1"/>
</dbReference>
<evidence type="ECO:0000256" key="13">
    <source>
        <dbReference type="PROSITE-ProRule" id="PRU00134"/>
    </source>
</evidence>
<dbReference type="InterPro" id="IPR001487">
    <property type="entry name" value="Bromodomain"/>
</dbReference>
<dbReference type="InterPro" id="IPR036427">
    <property type="entry name" value="Bromodomain-like_sf"/>
</dbReference>
<dbReference type="SUPFAM" id="SSF47370">
    <property type="entry name" value="Bromodomain"/>
    <property type="match status" value="1"/>
</dbReference>
<keyword evidence="7" id="KW-0156">Chromatin regulator</keyword>
<evidence type="ECO:0000256" key="15">
    <source>
        <dbReference type="SAM" id="Phobius"/>
    </source>
</evidence>
<dbReference type="PROSITE" id="PS50865">
    <property type="entry name" value="ZF_MYND_2"/>
    <property type="match status" value="1"/>
</dbReference>
<feature type="transmembrane region" description="Helical" evidence="15">
    <location>
        <begin position="214"/>
        <end position="231"/>
    </location>
</feature>
<dbReference type="Pfam" id="PF03151">
    <property type="entry name" value="TPT"/>
    <property type="match status" value="1"/>
</dbReference>
<dbReference type="Pfam" id="PF24324">
    <property type="entry name" value="MYND_ZMYND11_ZMYD8"/>
    <property type="match status" value="1"/>
</dbReference>
<feature type="transmembrane region" description="Helical" evidence="15">
    <location>
        <begin position="171"/>
        <end position="194"/>
    </location>
</feature>
<accession>A0A1I8IBZ6</accession>
<evidence type="ECO:0000256" key="14">
    <source>
        <dbReference type="SAM" id="MobiDB-lite"/>
    </source>
</evidence>
<evidence type="ECO:0000313" key="18">
    <source>
        <dbReference type="Proteomes" id="UP000095280"/>
    </source>
</evidence>
<dbReference type="WBParaSite" id="maker-uti_cns_0011338-snap-gene-0.6-mRNA-1">
    <property type="protein sequence ID" value="maker-uti_cns_0011338-snap-gene-0.6-mRNA-1"/>
    <property type="gene ID" value="maker-uti_cns_0011338-snap-gene-0.6"/>
</dbReference>
<evidence type="ECO:0000256" key="11">
    <source>
        <dbReference type="ARBA" id="ARBA00023242"/>
    </source>
</evidence>
<feature type="region of interest" description="Disordered" evidence="14">
    <location>
        <begin position="734"/>
        <end position="766"/>
    </location>
</feature>
<dbReference type="PROSITE" id="PS01360">
    <property type="entry name" value="ZF_MYND_1"/>
    <property type="match status" value="1"/>
</dbReference>
<evidence type="ECO:0000256" key="7">
    <source>
        <dbReference type="ARBA" id="ARBA00022853"/>
    </source>
</evidence>
<feature type="transmembrane region" description="Helical" evidence="15">
    <location>
        <begin position="96"/>
        <end position="114"/>
    </location>
</feature>
<keyword evidence="11" id="KW-0539">Nucleus</keyword>
<evidence type="ECO:0000256" key="2">
    <source>
        <dbReference type="ARBA" id="ARBA00004286"/>
    </source>
</evidence>